<gene>
    <name evidence="5" type="ORF">HLB44_35555</name>
</gene>
<dbReference type="PROSITE" id="PS00041">
    <property type="entry name" value="HTH_ARAC_FAMILY_1"/>
    <property type="match status" value="1"/>
</dbReference>
<dbReference type="InterPro" id="IPR052158">
    <property type="entry name" value="INH-QAR"/>
</dbReference>
<dbReference type="InterPro" id="IPR029062">
    <property type="entry name" value="Class_I_gatase-like"/>
</dbReference>
<keyword evidence="6" id="KW-1185">Reference proteome</keyword>
<comment type="caution">
    <text evidence="5">The sequence shown here is derived from an EMBL/GenBank/DDBJ whole genome shotgun (WGS) entry which is preliminary data.</text>
</comment>
<evidence type="ECO:0000313" key="5">
    <source>
        <dbReference type="EMBL" id="NRF72308.1"/>
    </source>
</evidence>
<dbReference type="InterPro" id="IPR002818">
    <property type="entry name" value="DJ-1/PfpI"/>
</dbReference>
<sequence length="343" mass="38396">MNLRPTDAAEDVHFLLLPKFSMLGFVSALEPLRVANRFRPNSYRWHILSVNGGPVAASDGIALMADHAIAEVTDASCVFVVAGFSPLDEHTTELSAWLQWLDQRRATLGAIDSGCFNLAAAGLLKRERITMHWEAIPAFIECYPGPVVTQELFEISDRRITCAGGTASIDMMLDLIARKHGSELAVQVSEQFVQGRIRQRSDHQRMQIGMRYGVCNKKITQVLNIMEQHTEAPMSVDELASTVCVTRRQLERLFKLHLGDTPSNFYLRLRLDQARRLLQQTQMSIVEVSVACGFESASYFSRAYRTRFKLAPSGDRVAKVTLPGVGVRDAIQTERRPQHPLDA</sequence>
<organism evidence="5 6">
    <name type="scientific">Pseudaquabacterium terrae</name>
    <dbReference type="NCBI Taxonomy" id="2732868"/>
    <lineage>
        <taxon>Bacteria</taxon>
        <taxon>Pseudomonadati</taxon>
        <taxon>Pseudomonadota</taxon>
        <taxon>Betaproteobacteria</taxon>
        <taxon>Burkholderiales</taxon>
        <taxon>Sphaerotilaceae</taxon>
        <taxon>Pseudaquabacterium</taxon>
    </lineage>
</organism>
<dbReference type="EMBL" id="JABRWJ010000022">
    <property type="protein sequence ID" value="NRF72308.1"/>
    <property type="molecule type" value="Genomic_DNA"/>
</dbReference>
<dbReference type="Pfam" id="PF12833">
    <property type="entry name" value="HTH_18"/>
    <property type="match status" value="1"/>
</dbReference>
<dbReference type="SUPFAM" id="SSF52317">
    <property type="entry name" value="Class I glutamine amidotransferase-like"/>
    <property type="match status" value="1"/>
</dbReference>
<dbReference type="PANTHER" id="PTHR43130">
    <property type="entry name" value="ARAC-FAMILY TRANSCRIPTIONAL REGULATOR"/>
    <property type="match status" value="1"/>
</dbReference>
<accession>A0ABX2EUP1</accession>
<evidence type="ECO:0000256" key="3">
    <source>
        <dbReference type="ARBA" id="ARBA00023163"/>
    </source>
</evidence>
<evidence type="ECO:0000256" key="2">
    <source>
        <dbReference type="ARBA" id="ARBA00023125"/>
    </source>
</evidence>
<dbReference type="RefSeq" id="WP_173135280.1">
    <property type="nucleotide sequence ID" value="NZ_JABRWJ010000022.1"/>
</dbReference>
<dbReference type="CDD" id="cd03136">
    <property type="entry name" value="GATase1_AraC_ArgR_like"/>
    <property type="match status" value="1"/>
</dbReference>
<dbReference type="SMART" id="SM00342">
    <property type="entry name" value="HTH_ARAC"/>
    <property type="match status" value="1"/>
</dbReference>
<protein>
    <submittedName>
        <fullName evidence="5">GlxA family transcriptional regulator</fullName>
    </submittedName>
</protein>
<dbReference type="Proteomes" id="UP000737171">
    <property type="component" value="Unassembled WGS sequence"/>
</dbReference>
<dbReference type="Pfam" id="PF01965">
    <property type="entry name" value="DJ-1_PfpI"/>
    <property type="match status" value="1"/>
</dbReference>
<proteinExistence type="predicted"/>
<evidence type="ECO:0000259" key="4">
    <source>
        <dbReference type="PROSITE" id="PS01124"/>
    </source>
</evidence>
<dbReference type="SUPFAM" id="SSF46689">
    <property type="entry name" value="Homeodomain-like"/>
    <property type="match status" value="2"/>
</dbReference>
<dbReference type="Gene3D" id="3.40.50.880">
    <property type="match status" value="1"/>
</dbReference>
<dbReference type="PANTHER" id="PTHR43130:SF3">
    <property type="entry name" value="HTH-TYPE TRANSCRIPTIONAL REGULATOR RV1931C"/>
    <property type="match status" value="1"/>
</dbReference>
<evidence type="ECO:0000256" key="1">
    <source>
        <dbReference type="ARBA" id="ARBA00023015"/>
    </source>
</evidence>
<evidence type="ECO:0000313" key="6">
    <source>
        <dbReference type="Proteomes" id="UP000737171"/>
    </source>
</evidence>
<reference evidence="5 6" key="1">
    <citation type="submission" date="2020-05" db="EMBL/GenBank/DDBJ databases">
        <title>Aquincola sp. isolate from soil.</title>
        <authorList>
            <person name="Han J."/>
            <person name="Kim D.-U."/>
        </authorList>
    </citation>
    <scope>NUCLEOTIDE SEQUENCE [LARGE SCALE GENOMIC DNA]</scope>
    <source>
        <strain evidence="5 6">S2</strain>
    </source>
</reference>
<keyword evidence="3" id="KW-0804">Transcription</keyword>
<feature type="domain" description="HTH araC/xylS-type" evidence="4">
    <location>
        <begin position="220"/>
        <end position="318"/>
    </location>
</feature>
<name>A0ABX2EUP1_9BURK</name>
<keyword evidence="1" id="KW-0805">Transcription regulation</keyword>
<dbReference type="InterPro" id="IPR018060">
    <property type="entry name" value="HTH_AraC"/>
</dbReference>
<dbReference type="InterPro" id="IPR018062">
    <property type="entry name" value="HTH_AraC-typ_CS"/>
</dbReference>
<dbReference type="Gene3D" id="1.10.10.60">
    <property type="entry name" value="Homeodomain-like"/>
    <property type="match status" value="1"/>
</dbReference>
<dbReference type="PROSITE" id="PS01124">
    <property type="entry name" value="HTH_ARAC_FAMILY_2"/>
    <property type="match status" value="1"/>
</dbReference>
<keyword evidence="2" id="KW-0238">DNA-binding</keyword>
<dbReference type="InterPro" id="IPR009057">
    <property type="entry name" value="Homeodomain-like_sf"/>
</dbReference>